<evidence type="ECO:0000256" key="1">
    <source>
        <dbReference type="ARBA" id="ARBA00007169"/>
    </source>
</evidence>
<dbReference type="AlphaFoldDB" id="A0A239ESR7"/>
<name>A0A239ESR7_9BACT</name>
<dbReference type="GO" id="GO:0008610">
    <property type="term" value="P:lipid biosynthetic process"/>
    <property type="evidence" value="ECO:0007669"/>
    <property type="project" value="TreeGrafter"/>
</dbReference>
<dbReference type="OrthoDB" id="2213423at2"/>
<keyword evidence="4" id="KW-1185">Reference proteome</keyword>
<dbReference type="PANTHER" id="PTHR11487:SF0">
    <property type="entry name" value="S-ACYL FATTY ACID SYNTHASE THIOESTERASE, MEDIUM CHAIN"/>
    <property type="match status" value="1"/>
</dbReference>
<reference evidence="3 4" key="1">
    <citation type="submission" date="2017-06" db="EMBL/GenBank/DDBJ databases">
        <authorList>
            <person name="Kim H.J."/>
            <person name="Triplett B.A."/>
        </authorList>
    </citation>
    <scope>NUCLEOTIDE SEQUENCE [LARGE SCALE GENOMIC DNA]</scope>
    <source>
        <strain evidence="3 4">DSM 18704</strain>
    </source>
</reference>
<dbReference type="RefSeq" id="WP_089407365.1">
    <property type="nucleotide sequence ID" value="NZ_FZOU01000001.1"/>
</dbReference>
<dbReference type="InterPro" id="IPR012223">
    <property type="entry name" value="TEII"/>
</dbReference>
<keyword evidence="3" id="KW-0378">Hydrolase</keyword>
<dbReference type="InterPro" id="IPR001031">
    <property type="entry name" value="Thioesterase"/>
</dbReference>
<dbReference type="Pfam" id="PF00975">
    <property type="entry name" value="Thioesterase"/>
    <property type="match status" value="1"/>
</dbReference>
<accession>A0A239ESR7</accession>
<sequence>MVAGHWVSSRDMTPTARMRLFCLPHAGSGAAAFYRWKRLMPAGIDLCPVFLPGREMRLSEQPYEDASALIADLEFALQPYLDRPYAFFGHSMGALLAFELAQAFRPEHLFVSGRIATHLPWPHRHIHALPDEELVSELGRRYGGNPQALLDDPALGEIFLPILRADLAVVESYRFRHDRTLVCPVTAYTGEADLSVSETGLSAWRQRTNGAFRSQRFAGDHFYHLGPGGEAMVGDMTKSLEASGL</sequence>
<protein>
    <submittedName>
        <fullName evidence="3">Medium-chain acyl-[acyl-carrier-protein] hydrolase</fullName>
    </submittedName>
</protein>
<dbReference type="GO" id="GO:0016787">
    <property type="term" value="F:hydrolase activity"/>
    <property type="evidence" value="ECO:0007669"/>
    <property type="project" value="UniProtKB-KW"/>
</dbReference>
<organism evidence="3 4">
    <name type="scientific">Granulicella rosea</name>
    <dbReference type="NCBI Taxonomy" id="474952"/>
    <lineage>
        <taxon>Bacteria</taxon>
        <taxon>Pseudomonadati</taxon>
        <taxon>Acidobacteriota</taxon>
        <taxon>Terriglobia</taxon>
        <taxon>Terriglobales</taxon>
        <taxon>Acidobacteriaceae</taxon>
        <taxon>Granulicella</taxon>
    </lineage>
</organism>
<dbReference type="Proteomes" id="UP000198356">
    <property type="component" value="Unassembled WGS sequence"/>
</dbReference>
<evidence type="ECO:0000313" key="4">
    <source>
        <dbReference type="Proteomes" id="UP000198356"/>
    </source>
</evidence>
<comment type="similarity">
    <text evidence="1">Belongs to the thioesterase family.</text>
</comment>
<gene>
    <name evidence="3" type="ORF">SAMN05421770_1011140</name>
</gene>
<dbReference type="PANTHER" id="PTHR11487">
    <property type="entry name" value="THIOESTERASE"/>
    <property type="match status" value="1"/>
</dbReference>
<dbReference type="EMBL" id="FZOU01000001">
    <property type="protein sequence ID" value="SNS47677.1"/>
    <property type="molecule type" value="Genomic_DNA"/>
</dbReference>
<evidence type="ECO:0000313" key="3">
    <source>
        <dbReference type="EMBL" id="SNS47677.1"/>
    </source>
</evidence>
<proteinExistence type="inferred from homology"/>
<feature type="domain" description="Thioesterase" evidence="2">
    <location>
        <begin position="19"/>
        <end position="226"/>
    </location>
</feature>
<dbReference type="InterPro" id="IPR029058">
    <property type="entry name" value="AB_hydrolase_fold"/>
</dbReference>
<dbReference type="Gene3D" id="3.40.50.1820">
    <property type="entry name" value="alpha/beta hydrolase"/>
    <property type="match status" value="1"/>
</dbReference>
<evidence type="ECO:0000259" key="2">
    <source>
        <dbReference type="Pfam" id="PF00975"/>
    </source>
</evidence>
<dbReference type="SUPFAM" id="SSF53474">
    <property type="entry name" value="alpha/beta-Hydrolases"/>
    <property type="match status" value="1"/>
</dbReference>